<feature type="region of interest" description="Disordered" evidence="1">
    <location>
        <begin position="396"/>
        <end position="437"/>
    </location>
</feature>
<accession>A0AA88PB48</accession>
<comment type="caution">
    <text evidence="2">The sequence shown here is derived from an EMBL/GenBank/DDBJ whole genome shotgun (WGS) entry which is preliminary data.</text>
</comment>
<feature type="compositionally biased region" description="Polar residues" evidence="1">
    <location>
        <begin position="132"/>
        <end position="154"/>
    </location>
</feature>
<feature type="compositionally biased region" description="Polar residues" evidence="1">
    <location>
        <begin position="396"/>
        <end position="411"/>
    </location>
</feature>
<evidence type="ECO:0000313" key="2">
    <source>
        <dbReference type="EMBL" id="KAK2874892.1"/>
    </source>
</evidence>
<organism evidence="2 3">
    <name type="scientific">Cirrhinus molitorella</name>
    <name type="common">mud carp</name>
    <dbReference type="NCBI Taxonomy" id="172907"/>
    <lineage>
        <taxon>Eukaryota</taxon>
        <taxon>Metazoa</taxon>
        <taxon>Chordata</taxon>
        <taxon>Craniata</taxon>
        <taxon>Vertebrata</taxon>
        <taxon>Euteleostomi</taxon>
        <taxon>Actinopterygii</taxon>
        <taxon>Neopterygii</taxon>
        <taxon>Teleostei</taxon>
        <taxon>Ostariophysi</taxon>
        <taxon>Cypriniformes</taxon>
        <taxon>Cyprinidae</taxon>
        <taxon>Labeoninae</taxon>
        <taxon>Labeonini</taxon>
        <taxon>Cirrhinus</taxon>
    </lineage>
</organism>
<dbReference type="EMBL" id="JAUYZG010000021">
    <property type="protein sequence ID" value="KAK2874892.1"/>
    <property type="molecule type" value="Genomic_DNA"/>
</dbReference>
<feature type="region of interest" description="Disordered" evidence="1">
    <location>
        <begin position="217"/>
        <end position="276"/>
    </location>
</feature>
<feature type="compositionally biased region" description="Basic and acidic residues" evidence="1">
    <location>
        <begin position="412"/>
        <end position="426"/>
    </location>
</feature>
<protein>
    <recommendedName>
        <fullName evidence="4">Specifically androgen-regulated gene protein</fullName>
    </recommendedName>
</protein>
<dbReference type="AlphaFoldDB" id="A0AA88PB48"/>
<evidence type="ECO:0008006" key="4">
    <source>
        <dbReference type="Google" id="ProtNLM"/>
    </source>
</evidence>
<feature type="compositionally biased region" description="Basic and acidic residues" evidence="1">
    <location>
        <begin position="185"/>
        <end position="195"/>
    </location>
</feature>
<feature type="region of interest" description="Disordered" evidence="1">
    <location>
        <begin position="95"/>
        <end position="164"/>
    </location>
</feature>
<feature type="compositionally biased region" description="Polar residues" evidence="1">
    <location>
        <begin position="106"/>
        <end position="118"/>
    </location>
</feature>
<name>A0AA88PB48_9TELE</name>
<feature type="region of interest" description="Disordered" evidence="1">
    <location>
        <begin position="176"/>
        <end position="199"/>
    </location>
</feature>
<feature type="region of interest" description="Disordered" evidence="1">
    <location>
        <begin position="320"/>
        <end position="343"/>
    </location>
</feature>
<feature type="compositionally biased region" description="Basic and acidic residues" evidence="1">
    <location>
        <begin position="217"/>
        <end position="234"/>
    </location>
</feature>
<dbReference type="InterPro" id="IPR026152">
    <property type="entry name" value="SARG"/>
</dbReference>
<evidence type="ECO:0000256" key="1">
    <source>
        <dbReference type="SAM" id="MobiDB-lite"/>
    </source>
</evidence>
<feature type="compositionally biased region" description="Acidic residues" evidence="1">
    <location>
        <begin position="60"/>
        <end position="73"/>
    </location>
</feature>
<evidence type="ECO:0000313" key="3">
    <source>
        <dbReference type="Proteomes" id="UP001187343"/>
    </source>
</evidence>
<proteinExistence type="predicted"/>
<reference evidence="2" key="1">
    <citation type="submission" date="2023-08" db="EMBL/GenBank/DDBJ databases">
        <title>Chromosome-level Genome Assembly of mud carp (Cirrhinus molitorella).</title>
        <authorList>
            <person name="Liu H."/>
        </authorList>
    </citation>
    <scope>NUCLEOTIDE SEQUENCE</scope>
    <source>
        <strain evidence="2">Prfri</strain>
        <tissue evidence="2">Muscle</tissue>
    </source>
</reference>
<dbReference type="Pfam" id="PF15385">
    <property type="entry name" value="SARG"/>
    <property type="match status" value="1"/>
</dbReference>
<keyword evidence="3" id="KW-1185">Reference proteome</keyword>
<gene>
    <name evidence="2" type="ORF">Q8A67_022045</name>
</gene>
<feature type="region of interest" description="Disordered" evidence="1">
    <location>
        <begin position="353"/>
        <end position="372"/>
    </location>
</feature>
<feature type="compositionally biased region" description="Basic and acidic residues" evidence="1">
    <location>
        <begin position="320"/>
        <end position="330"/>
    </location>
</feature>
<dbReference type="Proteomes" id="UP001187343">
    <property type="component" value="Unassembled WGS sequence"/>
</dbReference>
<dbReference type="PANTHER" id="PTHR21555:SF1">
    <property type="entry name" value="SPECIFICALLY ANDROGEN-REGULATED GENE PROTEIN"/>
    <property type="match status" value="1"/>
</dbReference>
<dbReference type="PANTHER" id="PTHR21555">
    <property type="entry name" value="SPECIFICALLY ANDROGEN-REGULATED GENE PROTEIN"/>
    <property type="match status" value="1"/>
</dbReference>
<feature type="region of interest" description="Disordered" evidence="1">
    <location>
        <begin position="59"/>
        <end position="83"/>
    </location>
</feature>
<sequence>MPISDMWRDGNGLSTMGEIESNGSCDSVVSFSFSDKSLEYLSPEERACLMYLEETIQSLDTEDDSDLSDDEADPPPAQGNVADKVAHFAASLKLNKLPGQDVPRSQIKNPYSSSTQNEILHPKAPSPFVLANRNSQIQSRPELAASQNNSNQFHQEAPQVPSEVNVVVIPPPFKIKGSEEAVDEQQDKHQPENVAHRGPLSYEALVHLRKSVAMRIPEAKTKEKQVFTNKDHEGSISGSHNSQDTTTRSSKPSPPPVAPKPKMKTPMNQEGASVPKIDLTNSYSEVLSADQLLKPEKVRMEALCKLGILKEDTKNPICQELKHSESKTTREPPSVPAKPGKKINQPVQSFNPAHQRSASDLFSASSHPQHANTTSIWKSATLERTGMGLSASNITASWGHNSSSSTAGSKSHFTDTNESTKEEFRSRGFSVPVPSIGSERREALRKLGFLKN</sequence>